<dbReference type="KEGG" id="phu:Phum_PHUM581680"/>
<dbReference type="GeneID" id="8232508"/>
<feature type="domain" description="Sushi" evidence="8">
    <location>
        <begin position="408"/>
        <end position="472"/>
    </location>
</feature>
<reference evidence="9" key="1">
    <citation type="submission" date="2007-04" db="EMBL/GenBank/DDBJ databases">
        <title>Annotation of Pediculus humanus corporis strain USDA.</title>
        <authorList>
            <person name="Kirkness E."/>
            <person name="Hannick L."/>
            <person name="Hass B."/>
            <person name="Bruggner R."/>
            <person name="Lawson D."/>
            <person name="Bidwell S."/>
            <person name="Joardar V."/>
            <person name="Caler E."/>
            <person name="Walenz B."/>
            <person name="Inman J."/>
            <person name="Schobel S."/>
            <person name="Galinsky K."/>
            <person name="Amedeo P."/>
            <person name="Strausberg R."/>
        </authorList>
    </citation>
    <scope>NUCLEOTIDE SEQUENCE</scope>
    <source>
        <strain evidence="9">USDA</strain>
    </source>
</reference>
<evidence type="ECO:0000256" key="1">
    <source>
        <dbReference type="ARBA" id="ARBA00022659"/>
    </source>
</evidence>
<feature type="disulfide bond" evidence="5">
    <location>
        <begin position="290"/>
        <end position="333"/>
    </location>
</feature>
<dbReference type="InterPro" id="IPR007110">
    <property type="entry name" value="Ig-like_dom"/>
</dbReference>
<dbReference type="InParanoid" id="E0W1Q1"/>
<dbReference type="PROSITE" id="PS50835">
    <property type="entry name" value="IG_LIKE"/>
    <property type="match status" value="1"/>
</dbReference>
<dbReference type="CDD" id="cd00033">
    <property type="entry name" value="CCP"/>
    <property type="match status" value="5"/>
</dbReference>
<feature type="disulfide bond" evidence="5">
    <location>
        <begin position="378"/>
        <end position="405"/>
    </location>
</feature>
<comment type="caution">
    <text evidence="5">Lacks conserved residue(s) required for the propagation of feature annotation.</text>
</comment>
<dbReference type="InterPro" id="IPR035976">
    <property type="entry name" value="Sushi/SCR/CCP_sf"/>
</dbReference>
<feature type="domain" description="Sushi" evidence="8">
    <location>
        <begin position="349"/>
        <end position="407"/>
    </location>
</feature>
<dbReference type="HOGENOM" id="CLU_025231_0_0_1"/>
<dbReference type="OMA" id="KAKFACM"/>
<keyword evidence="11" id="KW-1185">Reference proteome</keyword>
<evidence type="ECO:0000256" key="4">
    <source>
        <dbReference type="ARBA" id="ARBA00023180"/>
    </source>
</evidence>
<evidence type="ECO:0000256" key="2">
    <source>
        <dbReference type="ARBA" id="ARBA00022737"/>
    </source>
</evidence>
<evidence type="ECO:0000256" key="3">
    <source>
        <dbReference type="ARBA" id="ARBA00023157"/>
    </source>
</evidence>
<dbReference type="VEuPathDB" id="VectorBase:PHUM581680"/>
<dbReference type="GO" id="GO:0016787">
    <property type="term" value="F:hydrolase activity"/>
    <property type="evidence" value="ECO:0007669"/>
    <property type="project" value="UniProtKB-KW"/>
</dbReference>
<keyword evidence="1 5" id="KW-0768">Sushi</keyword>
<dbReference type="Gene3D" id="2.60.40.10">
    <property type="entry name" value="Immunoglobulins"/>
    <property type="match status" value="1"/>
</dbReference>
<feature type="domain" description="Ig-like" evidence="7">
    <location>
        <begin position="188"/>
        <end position="284"/>
    </location>
</feature>
<feature type="domain" description="Sushi" evidence="8">
    <location>
        <begin position="91"/>
        <end position="174"/>
    </location>
</feature>
<keyword evidence="3 5" id="KW-1015">Disulfide bond</keyword>
<keyword evidence="9" id="KW-0378">Hydrolase</keyword>
<sequence>MHTVCKKNVRNRKRDCPHPVLRQNGSETGIDVVGFLSGIAEVKFNGAFDKIGSKRHCKIKCINGEWIGPLCLRESASSENSEEKQFHPVLKSCSTQVFHSKFIISHRNKTIWPVFNIKGYVEGAGVPRKEIKNFPHNTVVQVRCKQFGIYKLIGDAHLTCYNGVWKYRIPTCIPTTSLTNFTDESAPPSVLAKVTSGSASIEPTGELAVYPGSTVHLECLYLRSSGEPEWSWTSTYRTYATGWSIDSEERKWKYRLSIYYIKPQDTGIYTCSTPKGLTHSIILNVIEVHCDVGKILTNDPNLLTQIEGSRLGQTTSYKCREGFKLNGPSKITCQASGVWSGYSPECVPIACPVLEVKNNSVKLIKQDFGYGGTATFQCPQGHKLIGVGTLVCLITEEWSGKIPTCKEIFCPPPLIPQNGQLKLENNSSVVPPFRSGSKVVFSCKDTHRLIGRESIKCQESGMWSNPPPFCKAHCVQPENPPEGVFSPRKNLHEVGDRISLICNKGFEPSSKGMPKCLKNGSWSEKNLECKAKKTFRLIDEKKSDMIIYVQKTTSTVIQTTRGFDMAAMTTTTTTESNSFDKPTNGDTTPQDIPSTTPSFPPDDNNNNYQEYNITYDFENENDTDFFYVVKRLS</sequence>
<dbReference type="InterPro" id="IPR036179">
    <property type="entry name" value="Ig-like_dom_sf"/>
</dbReference>
<dbReference type="CTD" id="8232508"/>
<dbReference type="EMBL" id="DS235873">
    <property type="protein sequence ID" value="EEB19633.1"/>
    <property type="molecule type" value="Genomic_DNA"/>
</dbReference>
<evidence type="ECO:0000259" key="8">
    <source>
        <dbReference type="PROSITE" id="PS50923"/>
    </source>
</evidence>
<dbReference type="STRING" id="121224.E0W1Q1"/>
<feature type="domain" description="Sushi" evidence="8">
    <location>
        <begin position="475"/>
        <end position="531"/>
    </location>
</feature>
<dbReference type="Pfam" id="PF00084">
    <property type="entry name" value="Sushi"/>
    <property type="match status" value="4"/>
</dbReference>
<dbReference type="PANTHER" id="PTHR19325">
    <property type="entry name" value="COMPLEMENT COMPONENT-RELATED SUSHI DOMAIN-CONTAINING"/>
    <property type="match status" value="1"/>
</dbReference>
<dbReference type="InterPro" id="IPR013783">
    <property type="entry name" value="Ig-like_fold"/>
</dbReference>
<evidence type="ECO:0000259" key="7">
    <source>
        <dbReference type="PROSITE" id="PS50835"/>
    </source>
</evidence>
<dbReference type="RefSeq" id="XP_002432371.1">
    <property type="nucleotide sequence ID" value="XM_002432326.1"/>
</dbReference>
<dbReference type="EMBL" id="AAZO01007082">
    <property type="status" value="NOT_ANNOTATED_CDS"/>
    <property type="molecule type" value="Genomic_DNA"/>
</dbReference>
<keyword evidence="2" id="KW-0677">Repeat</keyword>
<feature type="region of interest" description="Disordered" evidence="6">
    <location>
        <begin position="572"/>
        <end position="609"/>
    </location>
</feature>
<accession>E0W1Q1</accession>
<dbReference type="InterPro" id="IPR000436">
    <property type="entry name" value="Sushi_SCR_CCP_dom"/>
</dbReference>
<reference evidence="10" key="3">
    <citation type="submission" date="2021-02" db="UniProtKB">
        <authorList>
            <consortium name="EnsemblMetazoa"/>
        </authorList>
    </citation>
    <scope>IDENTIFICATION</scope>
    <source>
        <strain evidence="10">USDA</strain>
    </source>
</reference>
<evidence type="ECO:0000313" key="9">
    <source>
        <dbReference type="EMBL" id="EEB19633.1"/>
    </source>
</evidence>
<dbReference type="EC" id="3.4.21.84" evidence="9"/>
<evidence type="ECO:0000313" key="10">
    <source>
        <dbReference type="EnsemblMetazoa" id="PHUM581680-PA"/>
    </source>
</evidence>
<name>E0W1Q1_PEDHC</name>
<dbReference type="Gene3D" id="2.10.70.10">
    <property type="entry name" value="Complement Module, domain 1"/>
    <property type="match status" value="5"/>
</dbReference>
<dbReference type="PROSITE" id="PS50923">
    <property type="entry name" value="SUSHI"/>
    <property type="match status" value="5"/>
</dbReference>
<reference evidence="9" key="2">
    <citation type="submission" date="2007-04" db="EMBL/GenBank/DDBJ databases">
        <title>The genome of the human body louse.</title>
        <authorList>
            <consortium name="The Human Body Louse Genome Consortium"/>
            <person name="Kirkness E."/>
            <person name="Walenz B."/>
            <person name="Hass B."/>
            <person name="Bruggner R."/>
            <person name="Strausberg R."/>
        </authorList>
    </citation>
    <scope>NUCLEOTIDE SEQUENCE</scope>
    <source>
        <strain evidence="9">USDA</strain>
    </source>
</reference>
<dbReference type="eggNOG" id="KOG4297">
    <property type="taxonomic scope" value="Eukaryota"/>
</dbReference>
<dbReference type="SUPFAM" id="SSF57535">
    <property type="entry name" value="Complement control module/SCR domain"/>
    <property type="match status" value="5"/>
</dbReference>
<gene>
    <name evidence="10" type="primary">8232508</name>
    <name evidence="9" type="ORF">Phum_PHUM581680</name>
</gene>
<dbReference type="AlphaFoldDB" id="E0W1Q1"/>
<dbReference type="InterPro" id="IPR050350">
    <property type="entry name" value="Compl-Cell_Adhes-Reg"/>
</dbReference>
<feature type="compositionally biased region" description="Polar residues" evidence="6">
    <location>
        <begin position="575"/>
        <end position="609"/>
    </location>
</feature>
<dbReference type="OrthoDB" id="6127264at2759"/>
<dbReference type="SUPFAM" id="SSF48726">
    <property type="entry name" value="Immunoglobulin"/>
    <property type="match status" value="1"/>
</dbReference>
<dbReference type="SMART" id="SM00032">
    <property type="entry name" value="CCP"/>
    <property type="match status" value="5"/>
</dbReference>
<organism>
    <name type="scientific">Pediculus humanus subsp. corporis</name>
    <name type="common">Body louse</name>
    <dbReference type="NCBI Taxonomy" id="121224"/>
    <lineage>
        <taxon>Eukaryota</taxon>
        <taxon>Metazoa</taxon>
        <taxon>Ecdysozoa</taxon>
        <taxon>Arthropoda</taxon>
        <taxon>Hexapoda</taxon>
        <taxon>Insecta</taxon>
        <taxon>Pterygota</taxon>
        <taxon>Neoptera</taxon>
        <taxon>Paraneoptera</taxon>
        <taxon>Psocodea</taxon>
        <taxon>Troctomorpha</taxon>
        <taxon>Phthiraptera</taxon>
        <taxon>Anoplura</taxon>
        <taxon>Pediculidae</taxon>
        <taxon>Pediculus</taxon>
    </lineage>
</organism>
<keyword evidence="4" id="KW-0325">Glycoprotein</keyword>
<proteinExistence type="predicted"/>
<feature type="domain" description="Sushi" evidence="8">
    <location>
        <begin position="288"/>
        <end position="348"/>
    </location>
</feature>
<dbReference type="PANTHER" id="PTHR19325:SF575">
    <property type="entry name" value="LOCOMOTION-RELATED PROTEIN HIKARU GENKI"/>
    <property type="match status" value="1"/>
</dbReference>
<dbReference type="InterPro" id="IPR003599">
    <property type="entry name" value="Ig_sub"/>
</dbReference>
<evidence type="ECO:0000256" key="6">
    <source>
        <dbReference type="SAM" id="MobiDB-lite"/>
    </source>
</evidence>
<feature type="disulfide bond" evidence="5">
    <location>
        <begin position="319"/>
        <end position="346"/>
    </location>
</feature>
<evidence type="ECO:0000256" key="5">
    <source>
        <dbReference type="PROSITE-ProRule" id="PRU00302"/>
    </source>
</evidence>
<protein>
    <submittedName>
        <fullName evidence="9">Complement decay-accelerating factor, putative</fullName>
        <ecNumber evidence="9">3.4.21.84</ecNumber>
    </submittedName>
</protein>
<feature type="disulfide bond" evidence="5">
    <location>
        <begin position="443"/>
        <end position="470"/>
    </location>
</feature>
<dbReference type="FunCoup" id="E0W1Q1">
    <property type="interactions" value="19"/>
</dbReference>
<dbReference type="SMART" id="SM00409">
    <property type="entry name" value="IG"/>
    <property type="match status" value="1"/>
</dbReference>
<feature type="disulfide bond" evidence="5">
    <location>
        <begin position="502"/>
        <end position="529"/>
    </location>
</feature>
<dbReference type="EnsemblMetazoa" id="PHUM581680-RA">
    <property type="protein sequence ID" value="PHUM581680-PA"/>
    <property type="gene ID" value="PHUM581680"/>
</dbReference>
<dbReference type="Proteomes" id="UP000009046">
    <property type="component" value="Unassembled WGS sequence"/>
</dbReference>
<evidence type="ECO:0000313" key="11">
    <source>
        <dbReference type="Proteomes" id="UP000009046"/>
    </source>
</evidence>